<gene>
    <name evidence="2" type="ORF">KIPB_001182</name>
</gene>
<evidence type="ECO:0000313" key="3">
    <source>
        <dbReference type="Proteomes" id="UP000265618"/>
    </source>
</evidence>
<dbReference type="EMBL" id="BDIP01000159">
    <property type="protein sequence ID" value="GIQ80389.1"/>
    <property type="molecule type" value="Genomic_DNA"/>
</dbReference>
<protein>
    <submittedName>
        <fullName evidence="2">Uncharacterized protein</fullName>
    </submittedName>
</protein>
<keyword evidence="3" id="KW-1185">Reference proteome</keyword>
<comment type="caution">
    <text evidence="2">The sequence shown here is derived from an EMBL/GenBank/DDBJ whole genome shotgun (WGS) entry which is preliminary data.</text>
</comment>
<name>A0A9K3CRQ5_9EUKA</name>
<reference evidence="2 3" key="1">
    <citation type="journal article" date="2018" name="PLoS ONE">
        <title>The draft genome of Kipferlia bialata reveals reductive genome evolution in fornicate parasites.</title>
        <authorList>
            <person name="Tanifuji G."/>
            <person name="Takabayashi S."/>
            <person name="Kume K."/>
            <person name="Takagi M."/>
            <person name="Nakayama T."/>
            <person name="Kamikawa R."/>
            <person name="Inagaki Y."/>
            <person name="Hashimoto T."/>
        </authorList>
    </citation>
    <scope>NUCLEOTIDE SEQUENCE [LARGE SCALE GENOMIC DNA]</scope>
    <source>
        <strain evidence="2">NY0173</strain>
    </source>
</reference>
<evidence type="ECO:0000256" key="1">
    <source>
        <dbReference type="SAM" id="MobiDB-lite"/>
    </source>
</evidence>
<dbReference type="Proteomes" id="UP000265618">
    <property type="component" value="Unassembled WGS sequence"/>
</dbReference>
<feature type="region of interest" description="Disordered" evidence="1">
    <location>
        <begin position="122"/>
        <end position="154"/>
    </location>
</feature>
<sequence length="273" mass="29981">MIGEYLKAKYASKGSNIHFLDSDNTTSTSYRDTYVQRDIPVGGAGEAAAEVKAQLRQSHFDLSQGTQGQPLQTSVFQQDFQCLNGAERPVPVDATALQRSHVLVGDSRSAFGSSSYAVTYKPGDFSQLDGPQDHSSRRGESAVRIGNTSSSLERSVMQQDYRTYSKAERAGAIQSSGDMMTELRKTHIIFDGRGDTQSEMQRQYVDRGAVARDPSADKGMRSKSNVPICNTRMPGVPFPFPQSETQAQFTHTKGERAPTIDQGKLRLVDILET</sequence>
<dbReference type="AlphaFoldDB" id="A0A9K3CRQ5"/>
<accession>A0A9K3CRQ5</accession>
<organism evidence="2 3">
    <name type="scientific">Kipferlia bialata</name>
    <dbReference type="NCBI Taxonomy" id="797122"/>
    <lineage>
        <taxon>Eukaryota</taxon>
        <taxon>Metamonada</taxon>
        <taxon>Carpediemonas-like organisms</taxon>
        <taxon>Kipferlia</taxon>
    </lineage>
</organism>
<feature type="compositionally biased region" description="Basic and acidic residues" evidence="1">
    <location>
        <begin position="131"/>
        <end position="141"/>
    </location>
</feature>
<proteinExistence type="predicted"/>
<evidence type="ECO:0000313" key="2">
    <source>
        <dbReference type="EMBL" id="GIQ80389.1"/>
    </source>
</evidence>